<dbReference type="AlphaFoldDB" id="A0A4U8UTS7"/>
<dbReference type="Proteomes" id="UP000298663">
    <property type="component" value="Unassembled WGS sequence"/>
</dbReference>
<dbReference type="SUPFAM" id="SSF57667">
    <property type="entry name" value="beta-beta-alpha zinc fingers"/>
    <property type="match status" value="1"/>
</dbReference>
<evidence type="ECO:0000256" key="1">
    <source>
        <dbReference type="PROSITE-ProRule" id="PRU00042"/>
    </source>
</evidence>
<reference evidence="4 5" key="2">
    <citation type="journal article" date="2019" name="G3 (Bethesda)">
        <title>Hybrid Assembly of the Genome of the Entomopathogenic Nematode Steinernema carpocapsae Identifies the X-Chromosome.</title>
        <authorList>
            <person name="Serra L."/>
            <person name="Macchietto M."/>
            <person name="Macias-Munoz A."/>
            <person name="McGill C.J."/>
            <person name="Rodriguez I.M."/>
            <person name="Rodriguez B."/>
            <person name="Murad R."/>
            <person name="Mortazavi A."/>
        </authorList>
    </citation>
    <scope>NUCLEOTIDE SEQUENCE [LARGE SCALE GENOMIC DNA]</scope>
    <source>
        <strain evidence="4 5">ALL</strain>
    </source>
</reference>
<dbReference type="PROSITE" id="PS50157">
    <property type="entry name" value="ZINC_FINGER_C2H2_2"/>
    <property type="match status" value="1"/>
</dbReference>
<evidence type="ECO:0000313" key="4">
    <source>
        <dbReference type="EMBL" id="TMS35178.1"/>
    </source>
</evidence>
<dbReference type="InterPro" id="IPR036236">
    <property type="entry name" value="Znf_C2H2_sf"/>
</dbReference>
<dbReference type="InterPro" id="IPR013087">
    <property type="entry name" value="Znf_C2H2_type"/>
</dbReference>
<feature type="region of interest" description="Disordered" evidence="2">
    <location>
        <begin position="28"/>
        <end position="63"/>
    </location>
</feature>
<keyword evidence="5" id="KW-1185">Reference proteome</keyword>
<dbReference type="GO" id="GO:0008270">
    <property type="term" value="F:zinc ion binding"/>
    <property type="evidence" value="ECO:0007669"/>
    <property type="project" value="UniProtKB-KW"/>
</dbReference>
<comment type="caution">
    <text evidence="4">The sequence shown here is derived from an EMBL/GenBank/DDBJ whole genome shotgun (WGS) entry which is preliminary data.</text>
</comment>
<keyword evidence="1" id="KW-0479">Metal-binding</keyword>
<evidence type="ECO:0000259" key="3">
    <source>
        <dbReference type="PROSITE" id="PS50157"/>
    </source>
</evidence>
<keyword evidence="1" id="KW-0863">Zinc-finger</keyword>
<dbReference type="EMBL" id="AZBU02000001">
    <property type="protein sequence ID" value="TMS35178.1"/>
    <property type="molecule type" value="Genomic_DNA"/>
</dbReference>
<evidence type="ECO:0000256" key="2">
    <source>
        <dbReference type="SAM" id="MobiDB-lite"/>
    </source>
</evidence>
<reference evidence="4 5" key="1">
    <citation type="journal article" date="2015" name="Genome Biol.">
        <title>Comparative genomics of Steinernema reveals deeply conserved gene regulatory networks.</title>
        <authorList>
            <person name="Dillman A.R."/>
            <person name="Macchietto M."/>
            <person name="Porter C.F."/>
            <person name="Rogers A."/>
            <person name="Williams B."/>
            <person name="Antoshechkin I."/>
            <person name="Lee M.M."/>
            <person name="Goodwin Z."/>
            <person name="Lu X."/>
            <person name="Lewis E.E."/>
            <person name="Goodrich-Blair H."/>
            <person name="Stock S.P."/>
            <person name="Adams B.J."/>
            <person name="Sternberg P.W."/>
            <person name="Mortazavi A."/>
        </authorList>
    </citation>
    <scope>NUCLEOTIDE SEQUENCE [LARGE SCALE GENOMIC DNA]</scope>
    <source>
        <strain evidence="4 5">ALL</strain>
    </source>
</reference>
<protein>
    <recommendedName>
        <fullName evidence="3">C2H2-type domain-containing protein</fullName>
    </recommendedName>
</protein>
<feature type="domain" description="C2H2-type" evidence="3">
    <location>
        <begin position="178"/>
        <end position="205"/>
    </location>
</feature>
<name>A0A4U8UTS7_STECR</name>
<organism evidence="4 5">
    <name type="scientific">Steinernema carpocapsae</name>
    <name type="common">Entomopathogenic nematode</name>
    <dbReference type="NCBI Taxonomy" id="34508"/>
    <lineage>
        <taxon>Eukaryota</taxon>
        <taxon>Metazoa</taxon>
        <taxon>Ecdysozoa</taxon>
        <taxon>Nematoda</taxon>
        <taxon>Chromadorea</taxon>
        <taxon>Rhabditida</taxon>
        <taxon>Tylenchina</taxon>
        <taxon>Panagrolaimomorpha</taxon>
        <taxon>Strongyloidoidea</taxon>
        <taxon>Steinernematidae</taxon>
        <taxon>Steinernema</taxon>
    </lineage>
</organism>
<accession>A0A4U8UTS7</accession>
<proteinExistence type="predicted"/>
<gene>
    <name evidence="4" type="ORF">L596_002632</name>
</gene>
<feature type="compositionally biased region" description="Polar residues" evidence="2">
    <location>
        <begin position="28"/>
        <end position="55"/>
    </location>
</feature>
<dbReference type="PROSITE" id="PS00028">
    <property type="entry name" value="ZINC_FINGER_C2H2_1"/>
    <property type="match status" value="1"/>
</dbReference>
<dbReference type="OrthoDB" id="9439903at2759"/>
<keyword evidence="1" id="KW-0862">Zinc</keyword>
<evidence type="ECO:0000313" key="5">
    <source>
        <dbReference type="Proteomes" id="UP000298663"/>
    </source>
</evidence>
<sequence>MTSVRTGDSLELEDFELIEEFLVDECAPTTSTNGGASEQQVTVRDSDLEQSSNASGVDHYESQTPNIVYEDNGVLYKDDKGNFYRVVSQRPSYSETPRINDALRLFRLTRSEILVAARSESAKGVLFASRREPIAFQGGGGARKTETEMRGMQNGLHNEGWVAQPQLFDTSRILAKRYACHLCSKRFVKYCNYLIHLELHATGNSNFCPDCHRWFHEETMMNAHNVECVSRQRKHEMNNGQFSHQDDKASEC</sequence>